<evidence type="ECO:0000313" key="3">
    <source>
        <dbReference type="Proteomes" id="UP001234178"/>
    </source>
</evidence>
<organism evidence="2 3">
    <name type="scientific">Daphnia magna</name>
    <dbReference type="NCBI Taxonomy" id="35525"/>
    <lineage>
        <taxon>Eukaryota</taxon>
        <taxon>Metazoa</taxon>
        <taxon>Ecdysozoa</taxon>
        <taxon>Arthropoda</taxon>
        <taxon>Crustacea</taxon>
        <taxon>Branchiopoda</taxon>
        <taxon>Diplostraca</taxon>
        <taxon>Cladocera</taxon>
        <taxon>Anomopoda</taxon>
        <taxon>Daphniidae</taxon>
        <taxon>Daphnia</taxon>
    </lineage>
</organism>
<sequence>MTPKAEANKTSPLHRRRHHISGRMVKYMIPLHLVAASTVRYGSEPFLPTFDNLTSVPVSKVNLDLSEASLHQKRSTRSTVSLKTVKKTKTQSSRKKQHPIPHGILRQLSLGLVEKICTAHSTTFINDFLQLPSLLRRLVNLAAVPDQTHQLVLNLLSHLENLADLPEAILNTVQFTAQQLKVLIKREDQRTLTPTLSSDNTVQVKAAAKASAPFSQHSRHTQNHPLAETNQNQLQINETASKFHTMPHTPPHGDLTQLQSKQSSQCHPSFNRCQQKTTSNSTENKQ</sequence>
<keyword evidence="3" id="KW-1185">Reference proteome</keyword>
<feature type="compositionally biased region" description="Polar residues" evidence="1">
    <location>
        <begin position="256"/>
        <end position="286"/>
    </location>
</feature>
<accession>A0ABR0AQJ3</accession>
<comment type="caution">
    <text evidence="2">The sequence shown here is derived from an EMBL/GenBank/DDBJ whole genome shotgun (WGS) entry which is preliminary data.</text>
</comment>
<dbReference type="EMBL" id="JAOYFB010000038">
    <property type="protein sequence ID" value="KAK4027238.1"/>
    <property type="molecule type" value="Genomic_DNA"/>
</dbReference>
<feature type="region of interest" description="Disordered" evidence="1">
    <location>
        <begin position="243"/>
        <end position="286"/>
    </location>
</feature>
<feature type="region of interest" description="Disordered" evidence="1">
    <location>
        <begin position="74"/>
        <end position="99"/>
    </location>
</feature>
<evidence type="ECO:0000313" key="2">
    <source>
        <dbReference type="EMBL" id="KAK4027238.1"/>
    </source>
</evidence>
<protein>
    <submittedName>
        <fullName evidence="2">Uncharacterized protein</fullName>
    </submittedName>
</protein>
<gene>
    <name evidence="2" type="ORF">OUZ56_016250</name>
</gene>
<name>A0ABR0AQJ3_9CRUS</name>
<evidence type="ECO:0000256" key="1">
    <source>
        <dbReference type="SAM" id="MobiDB-lite"/>
    </source>
</evidence>
<proteinExistence type="predicted"/>
<feature type="region of interest" description="Disordered" evidence="1">
    <location>
        <begin position="207"/>
        <end position="227"/>
    </location>
</feature>
<dbReference type="Proteomes" id="UP001234178">
    <property type="component" value="Unassembled WGS sequence"/>
</dbReference>
<feature type="compositionally biased region" description="Basic residues" evidence="1">
    <location>
        <begin position="84"/>
        <end position="99"/>
    </location>
</feature>
<reference evidence="2 3" key="1">
    <citation type="journal article" date="2023" name="Nucleic Acids Res.">
        <title>The hologenome of Daphnia magna reveals possible DNA methylation and microbiome-mediated evolution of the host genome.</title>
        <authorList>
            <person name="Chaturvedi A."/>
            <person name="Li X."/>
            <person name="Dhandapani V."/>
            <person name="Marshall H."/>
            <person name="Kissane S."/>
            <person name="Cuenca-Cambronero M."/>
            <person name="Asole G."/>
            <person name="Calvet F."/>
            <person name="Ruiz-Romero M."/>
            <person name="Marangio P."/>
            <person name="Guigo R."/>
            <person name="Rago D."/>
            <person name="Mirbahai L."/>
            <person name="Eastwood N."/>
            <person name="Colbourne J.K."/>
            <person name="Zhou J."/>
            <person name="Mallon E."/>
            <person name="Orsini L."/>
        </authorList>
    </citation>
    <scope>NUCLEOTIDE SEQUENCE [LARGE SCALE GENOMIC DNA]</scope>
    <source>
        <strain evidence="2">LRV0_1</strain>
    </source>
</reference>